<keyword evidence="2" id="KW-1185">Reference proteome</keyword>
<sequence>MCASNLLRDRNQIGVFSFEVRIFVDERASSTFTWSLAIIYACVIDTSIASVEAQWKTRVAKQPGERKVSHICMCRGAYEAVQSSALKRCPDHEARIREDTSK</sequence>
<accession>A0A195EQG4</accession>
<reference evidence="1 2" key="1">
    <citation type="submission" date="2016-03" db="EMBL/GenBank/DDBJ databases">
        <title>Trachymyrmex septentrionalis WGS genome.</title>
        <authorList>
            <person name="Nygaard S."/>
            <person name="Hu H."/>
            <person name="Boomsma J."/>
            <person name="Zhang G."/>
        </authorList>
    </citation>
    <scope>NUCLEOTIDE SEQUENCE [LARGE SCALE GENOMIC DNA]</scope>
    <source>
        <strain evidence="1">Tsep2-gDNA-1</strain>
        <tissue evidence="1">Whole body</tissue>
    </source>
</reference>
<protein>
    <submittedName>
        <fullName evidence="1">Uncharacterized protein</fullName>
    </submittedName>
</protein>
<evidence type="ECO:0000313" key="2">
    <source>
        <dbReference type="Proteomes" id="UP000078541"/>
    </source>
</evidence>
<organism evidence="1 2">
    <name type="scientific">Trachymyrmex septentrionalis</name>
    <dbReference type="NCBI Taxonomy" id="34720"/>
    <lineage>
        <taxon>Eukaryota</taxon>
        <taxon>Metazoa</taxon>
        <taxon>Ecdysozoa</taxon>
        <taxon>Arthropoda</taxon>
        <taxon>Hexapoda</taxon>
        <taxon>Insecta</taxon>
        <taxon>Pterygota</taxon>
        <taxon>Neoptera</taxon>
        <taxon>Endopterygota</taxon>
        <taxon>Hymenoptera</taxon>
        <taxon>Apocrita</taxon>
        <taxon>Aculeata</taxon>
        <taxon>Formicoidea</taxon>
        <taxon>Formicidae</taxon>
        <taxon>Myrmicinae</taxon>
        <taxon>Trachymyrmex</taxon>
    </lineage>
</organism>
<dbReference type="EMBL" id="KQ982021">
    <property type="protein sequence ID" value="KYN30416.1"/>
    <property type="molecule type" value="Genomic_DNA"/>
</dbReference>
<name>A0A195EQG4_9HYME</name>
<dbReference type="Proteomes" id="UP000078541">
    <property type="component" value="Unassembled WGS sequence"/>
</dbReference>
<evidence type="ECO:0000313" key="1">
    <source>
        <dbReference type="EMBL" id="KYN30416.1"/>
    </source>
</evidence>
<dbReference type="AlphaFoldDB" id="A0A195EQG4"/>
<gene>
    <name evidence="1" type="ORF">ALC56_15112</name>
</gene>
<proteinExistence type="predicted"/>